<feature type="transmembrane region" description="Helical" evidence="1">
    <location>
        <begin position="63"/>
        <end position="84"/>
    </location>
</feature>
<keyword evidence="1" id="KW-0812">Transmembrane</keyword>
<reference evidence="3" key="1">
    <citation type="submission" date="2019-06" db="EMBL/GenBank/DDBJ databases">
        <title>Gordonia isolated from sludge of a wastewater treatment plant.</title>
        <authorList>
            <person name="Tamura T."/>
            <person name="Aoyama K."/>
            <person name="Kang Y."/>
            <person name="Saito S."/>
            <person name="Akiyama N."/>
            <person name="Yazawa K."/>
            <person name="Gonoi T."/>
            <person name="Mikami Y."/>
        </authorList>
    </citation>
    <scope>NUCLEOTIDE SEQUENCE [LARGE SCALE GENOMIC DNA]</scope>
    <source>
        <strain evidence="3">NBRC 107696</strain>
    </source>
</reference>
<name>A0A7I9V917_9ACTN</name>
<dbReference type="AlphaFoldDB" id="A0A7I9V917"/>
<dbReference type="RefSeq" id="WP_161895488.1">
    <property type="nucleotide sequence ID" value="NZ_BJOV01000003.1"/>
</dbReference>
<dbReference type="OrthoDB" id="5195204at2"/>
<evidence type="ECO:0000256" key="1">
    <source>
        <dbReference type="SAM" id="Phobius"/>
    </source>
</evidence>
<comment type="caution">
    <text evidence="2">The sequence shown here is derived from an EMBL/GenBank/DDBJ whole genome shotgun (WGS) entry which is preliminary data.</text>
</comment>
<dbReference type="InterPro" id="IPR035197">
    <property type="entry name" value="DUF5313"/>
</dbReference>
<accession>A0A7I9V917</accession>
<dbReference type="EMBL" id="BJOV01000003">
    <property type="protein sequence ID" value="GEE01734.1"/>
    <property type="molecule type" value="Genomic_DNA"/>
</dbReference>
<organism evidence="2 3">
    <name type="scientific">Gordonia spumicola</name>
    <dbReference type="NCBI Taxonomy" id="589161"/>
    <lineage>
        <taxon>Bacteria</taxon>
        <taxon>Bacillati</taxon>
        <taxon>Actinomycetota</taxon>
        <taxon>Actinomycetes</taxon>
        <taxon>Mycobacteriales</taxon>
        <taxon>Gordoniaceae</taxon>
        <taxon>Gordonia</taxon>
    </lineage>
</organism>
<dbReference type="Proteomes" id="UP000444960">
    <property type="component" value="Unassembled WGS sequence"/>
</dbReference>
<gene>
    <name evidence="2" type="ORF">nbrc107696_21800</name>
</gene>
<evidence type="ECO:0008006" key="4">
    <source>
        <dbReference type="Google" id="ProtNLM"/>
    </source>
</evidence>
<protein>
    <recommendedName>
        <fullName evidence="4">DUF5313 domain-containing protein</fullName>
    </recommendedName>
</protein>
<keyword evidence="3" id="KW-1185">Reference proteome</keyword>
<keyword evidence="1" id="KW-0472">Membrane</keyword>
<keyword evidence="1" id="KW-1133">Transmembrane helix</keyword>
<dbReference type="Pfam" id="PF17240">
    <property type="entry name" value="DUF5313"/>
    <property type="match status" value="1"/>
</dbReference>
<evidence type="ECO:0000313" key="2">
    <source>
        <dbReference type="EMBL" id="GEE01734.1"/>
    </source>
</evidence>
<evidence type="ECO:0000313" key="3">
    <source>
        <dbReference type="Proteomes" id="UP000444960"/>
    </source>
</evidence>
<proteinExistence type="predicted"/>
<sequence length="128" mass="14913">MSARPNPLQWIAYAYGAKLPEAQHDWVRNDLTGRFATPRHLIRTQFCFSPIYLAFYFGFDGEWWIRALMVLLAATLAFVFSVSYKDQNRVRRLQQHGLGNSPLTQRQRDEADAAKRRYEAVYAARRAS</sequence>